<evidence type="ECO:0000256" key="10">
    <source>
        <dbReference type="ARBA" id="ARBA00023136"/>
    </source>
</evidence>
<evidence type="ECO:0000256" key="11">
    <source>
        <dbReference type="ARBA" id="ARBA00023163"/>
    </source>
</evidence>
<evidence type="ECO:0000256" key="12">
    <source>
        <dbReference type="ARBA" id="ARBA00023242"/>
    </source>
</evidence>
<dbReference type="InterPro" id="IPR009072">
    <property type="entry name" value="Histone-fold"/>
</dbReference>
<dbReference type="FunFam" id="1.10.20.10:FF:000015">
    <property type="entry name" value="Transcription initiation factor TFIID subunit 4B"/>
    <property type="match status" value="1"/>
</dbReference>
<dbReference type="EMBL" id="LR881466">
    <property type="protein sequence ID" value="CAD5313852.1"/>
    <property type="molecule type" value="Genomic_DNA"/>
</dbReference>
<keyword evidence="10" id="KW-0472">Membrane</keyword>
<keyword evidence="4" id="KW-0813">Transport</keyword>
<protein>
    <submittedName>
        <fullName evidence="17">(thale cress) hypothetical protein</fullName>
    </submittedName>
</protein>
<dbReference type="Pfam" id="PF12174">
    <property type="entry name" value="RST"/>
    <property type="match status" value="1"/>
</dbReference>
<dbReference type="InterPro" id="IPR007900">
    <property type="entry name" value="TAF4_C"/>
</dbReference>
<feature type="region of interest" description="Disordered" evidence="15">
    <location>
        <begin position="149"/>
        <end position="203"/>
    </location>
</feature>
<comment type="function">
    <text evidence="14">TAFs are components of the transcription factor IID (TFIID) complex that is essential for mediating regulation of RNA polymerase transcription.</text>
</comment>
<feature type="region of interest" description="Disordered" evidence="15">
    <location>
        <begin position="427"/>
        <end position="456"/>
    </location>
</feature>
<feature type="region of interest" description="Disordered" evidence="15">
    <location>
        <begin position="654"/>
        <end position="675"/>
    </location>
</feature>
<keyword evidence="7" id="KW-1133">Transmembrane helix</keyword>
<gene>
    <name evidence="17" type="ORF">AT9943_LOCUS2331</name>
</gene>
<evidence type="ECO:0000256" key="1">
    <source>
        <dbReference type="ARBA" id="ARBA00004123"/>
    </source>
</evidence>
<dbReference type="AlphaFoldDB" id="A0A7G2DTF0"/>
<evidence type="ECO:0000256" key="8">
    <source>
        <dbReference type="ARBA" id="ARBA00023015"/>
    </source>
</evidence>
<dbReference type="PANTHER" id="PTHR15138:SF25">
    <property type="entry name" value="TRANSCRIPTION INITIATION FACTOR TFIID SUBUNIT 4"/>
    <property type="match status" value="1"/>
</dbReference>
<dbReference type="GO" id="GO:0048193">
    <property type="term" value="P:Golgi vesicle transport"/>
    <property type="evidence" value="ECO:0007669"/>
    <property type="project" value="InterPro"/>
</dbReference>
<accession>A0A7G2DTF0</accession>
<reference evidence="17 18" key="1">
    <citation type="submission" date="2020-09" db="EMBL/GenBank/DDBJ databases">
        <authorList>
            <person name="Ashkenazy H."/>
        </authorList>
    </citation>
    <scope>NUCLEOTIDE SEQUENCE [LARGE SCALE GENOMIC DNA]</scope>
    <source>
        <strain evidence="18">cv. Cdm-0</strain>
    </source>
</reference>
<evidence type="ECO:0000256" key="7">
    <source>
        <dbReference type="ARBA" id="ARBA00022989"/>
    </source>
</evidence>
<dbReference type="CDD" id="cd08045">
    <property type="entry name" value="HFD_TAF4"/>
    <property type="match status" value="1"/>
</dbReference>
<evidence type="ECO:0000256" key="13">
    <source>
        <dbReference type="ARBA" id="ARBA00037801"/>
    </source>
</evidence>
<evidence type="ECO:0000256" key="3">
    <source>
        <dbReference type="ARBA" id="ARBA00009063"/>
    </source>
</evidence>
<evidence type="ECO:0000313" key="18">
    <source>
        <dbReference type="Proteomes" id="UP000516314"/>
    </source>
</evidence>
<keyword evidence="6" id="KW-0653">Protein transport</keyword>
<evidence type="ECO:0000256" key="9">
    <source>
        <dbReference type="ARBA" id="ARBA00023034"/>
    </source>
</evidence>
<keyword evidence="12" id="KW-0539">Nucleus</keyword>
<dbReference type="InterPro" id="IPR010989">
    <property type="entry name" value="SNARE"/>
</dbReference>
<evidence type="ECO:0000256" key="6">
    <source>
        <dbReference type="ARBA" id="ARBA00022927"/>
    </source>
</evidence>
<comment type="similarity">
    <text evidence="3">Belongs to the syntaxin family.</text>
</comment>
<keyword evidence="8" id="KW-0805">Transcription regulation</keyword>
<evidence type="ECO:0000256" key="15">
    <source>
        <dbReference type="SAM" id="MobiDB-lite"/>
    </source>
</evidence>
<evidence type="ECO:0000256" key="5">
    <source>
        <dbReference type="ARBA" id="ARBA00022692"/>
    </source>
</evidence>
<dbReference type="Gene3D" id="1.10.20.10">
    <property type="entry name" value="Histone, subunit A"/>
    <property type="match status" value="1"/>
</dbReference>
<dbReference type="CDD" id="cd21442">
    <property type="entry name" value="SNARE_NTD_STX6-like"/>
    <property type="match status" value="1"/>
</dbReference>
<feature type="compositionally biased region" description="Low complexity" evidence="15">
    <location>
        <begin position="186"/>
        <end position="198"/>
    </location>
</feature>
<dbReference type="InterPro" id="IPR045144">
    <property type="entry name" value="TAF4"/>
</dbReference>
<name>A0A7G2DTF0_ARATH</name>
<dbReference type="GO" id="GO:0006352">
    <property type="term" value="P:DNA-templated transcription initiation"/>
    <property type="evidence" value="ECO:0007669"/>
    <property type="project" value="InterPro"/>
</dbReference>
<dbReference type="PROSITE" id="PS51879">
    <property type="entry name" value="RST"/>
    <property type="match status" value="1"/>
</dbReference>
<dbReference type="GO" id="GO:0005794">
    <property type="term" value="C:Golgi apparatus"/>
    <property type="evidence" value="ECO:0007669"/>
    <property type="project" value="UniProtKB-SubCell"/>
</dbReference>
<dbReference type="Pfam" id="PF09177">
    <property type="entry name" value="STX6_10_61_N"/>
    <property type="match status" value="1"/>
</dbReference>
<keyword evidence="5" id="KW-0812">Transmembrane</keyword>
<evidence type="ECO:0000256" key="4">
    <source>
        <dbReference type="ARBA" id="ARBA00022448"/>
    </source>
</evidence>
<dbReference type="InterPro" id="IPR022003">
    <property type="entry name" value="RST"/>
</dbReference>
<organism evidence="17 18">
    <name type="scientific">Arabidopsis thaliana</name>
    <name type="common">Mouse-ear cress</name>
    <dbReference type="NCBI Taxonomy" id="3702"/>
    <lineage>
        <taxon>Eukaryota</taxon>
        <taxon>Viridiplantae</taxon>
        <taxon>Streptophyta</taxon>
        <taxon>Embryophyta</taxon>
        <taxon>Tracheophyta</taxon>
        <taxon>Spermatophyta</taxon>
        <taxon>Magnoliopsida</taxon>
        <taxon>eudicotyledons</taxon>
        <taxon>Gunneridae</taxon>
        <taxon>Pentapetalae</taxon>
        <taxon>rosids</taxon>
        <taxon>malvids</taxon>
        <taxon>Brassicales</taxon>
        <taxon>Brassicaceae</taxon>
        <taxon>Camelineae</taxon>
        <taxon>Arabidopsis</taxon>
    </lineage>
</organism>
<evidence type="ECO:0000256" key="2">
    <source>
        <dbReference type="ARBA" id="ARBA00006178"/>
    </source>
</evidence>
<keyword evidence="11" id="KW-0804">Transcription</keyword>
<feature type="region of interest" description="Disordered" evidence="15">
    <location>
        <begin position="589"/>
        <end position="628"/>
    </location>
</feature>
<sequence length="1036" mass="117020">MDLSIVKLLEEDEEVDSKHSEDDLQMFQDSLIRDIEGSNLKSINNTTGNESEKPQPRYMKLQKMSSKETPWVEKTVDPVNHNLRLARVTDLLRTVVDHQPGKKTHCLNLHYKLKRKELTMEEFMRQLRDLVGDQIIRSVISQLPQLKPGNMGIKVPGRSNHDKVSKSAEFTAQESDPREVHVNQLSSTTSGTLNSSTTVQGLNKHPEQHMQLPSSSFHMDTKSGSLNPYPGTNVTSPGSSSRAKLPDFQHRENNQNVGIASVGGPTKSTINMTTVPKFERPTFVNGPSRVQDGPISDFPKNSSFPLYSAPWQGSVTKDHTVGPSSSVIHVEHKLIDQSFEQAHKPRYLVQQGVTNVPLKQKNAIPISSNDDLEKQSSKMGLFTSTTSASSVFPSMTTQLDSSTMVNMPAPSETIPKIANVTVTPKMPSVGQKKPLEALGSSLPPSRKKQKICGTSSDESIEKFNDVTAVSGINLREEEKQLLDSGPKKNDRVSKAYRRLVHGEEERTLLQKIPLQRKLTEIMGKSGLKHIDHDVERCLSLCVEERMRGLLFNIIRISKQRTDAEKCRNRTFITSDIRKEINEMNQKVKEEWEKKHSGEEKNKENDTEKEDQRSNEVKANKKDEDKERAKAANVAVRAAVGGDDRFSKWKLMAEARQRSSPGPGRNSKKLSGGTQFGKNQGLPKVVRSISVKDVIAVVEKEPQMSRSTLLYRAVIWLIDERTFPLFSEIFLDPSIFSIFLHFWVSSHLPRIRKLVCFFSSAQVMTTSLDRWEKDPFFPAAEEVQESADRMESAYRTWLNGKRDSSKVWDSEQLHRDLHAALGTTKWQLDEFQKAVKSSYDNRLSDETRDRHREFTFVMEAQVSKIEKSLKEAAQSDGKGTPRWVRLDEDDRNELALFLTGPSESAKANPNGHRRTASAAEFSAWNIAVSDDGLVKKSCDEPVVRPPRKVPSFSGFLNYMDPVSKHCNRKWKGLDRQGDSDAALLPIQANQVSLIDRSPTARFLPPALKIFAKKCFLFFCFSARYEWMFREGQELYGV</sequence>
<dbReference type="SUPFAM" id="SSF47661">
    <property type="entry name" value="t-snare proteins"/>
    <property type="match status" value="1"/>
</dbReference>
<dbReference type="GO" id="GO:0015031">
    <property type="term" value="P:protein transport"/>
    <property type="evidence" value="ECO:0007669"/>
    <property type="project" value="UniProtKB-KW"/>
</dbReference>
<comment type="similarity">
    <text evidence="2">Belongs to the TAF4 family.</text>
</comment>
<proteinExistence type="inferred from homology"/>
<keyword evidence="9" id="KW-0333">Golgi apparatus</keyword>
<dbReference type="FunFam" id="1.20.58.90:FF:000004">
    <property type="entry name" value="Syntaxin 10"/>
    <property type="match status" value="1"/>
</dbReference>
<feature type="domain" description="RST" evidence="16">
    <location>
        <begin position="79"/>
        <end position="149"/>
    </location>
</feature>
<dbReference type="GO" id="GO:0005669">
    <property type="term" value="C:transcription factor TFIID complex"/>
    <property type="evidence" value="ECO:0007669"/>
    <property type="project" value="InterPro"/>
</dbReference>
<dbReference type="Gene3D" id="1.20.58.90">
    <property type="match status" value="1"/>
</dbReference>
<dbReference type="GO" id="GO:0046982">
    <property type="term" value="F:protein heterodimerization activity"/>
    <property type="evidence" value="ECO:0007669"/>
    <property type="project" value="InterPro"/>
</dbReference>
<evidence type="ECO:0000313" key="17">
    <source>
        <dbReference type="EMBL" id="CAD5313852.1"/>
    </source>
</evidence>
<dbReference type="Pfam" id="PF05236">
    <property type="entry name" value="TAF4"/>
    <property type="match status" value="1"/>
</dbReference>
<dbReference type="GO" id="GO:0016020">
    <property type="term" value="C:membrane"/>
    <property type="evidence" value="ECO:0007669"/>
    <property type="project" value="InterPro"/>
</dbReference>
<comment type="subcellular location">
    <subcellularLocation>
        <location evidence="13">Golgi apparatus</location>
        <location evidence="13">trans-Golgi network membrane</location>
        <topology evidence="13">Single-pass type IV membrane protein</topology>
    </subcellularLocation>
    <subcellularLocation>
        <location evidence="1">Nucleus</location>
    </subcellularLocation>
</comment>
<dbReference type="PANTHER" id="PTHR15138">
    <property type="entry name" value="TRANSCRIPTION INITIATION FACTOR TFIID SUBUNIT 4"/>
    <property type="match status" value="1"/>
</dbReference>
<evidence type="ECO:0000256" key="14">
    <source>
        <dbReference type="ARBA" id="ARBA00058775"/>
    </source>
</evidence>
<dbReference type="InterPro" id="IPR015260">
    <property type="entry name" value="Syntaxin-6/10/61_N"/>
</dbReference>
<dbReference type="GO" id="GO:0006366">
    <property type="term" value="P:transcription by RNA polymerase II"/>
    <property type="evidence" value="ECO:0007669"/>
    <property type="project" value="UniProtKB-ARBA"/>
</dbReference>
<dbReference type="Proteomes" id="UP000516314">
    <property type="component" value="Chromosome 1"/>
</dbReference>
<evidence type="ECO:0000259" key="16">
    <source>
        <dbReference type="PROSITE" id="PS51879"/>
    </source>
</evidence>